<gene>
    <name evidence="4" type="ORF">BV898_16806</name>
</gene>
<keyword evidence="2" id="KW-1133">Transmembrane helix</keyword>
<reference evidence="5" key="1">
    <citation type="submission" date="2017-01" db="EMBL/GenBank/DDBJ databases">
        <title>Comparative genomics of anhydrobiosis in the tardigrade Hypsibius dujardini.</title>
        <authorList>
            <person name="Yoshida Y."/>
            <person name="Koutsovoulos G."/>
            <person name="Laetsch D."/>
            <person name="Stevens L."/>
            <person name="Kumar S."/>
            <person name="Horikawa D."/>
            <person name="Ishino K."/>
            <person name="Komine S."/>
            <person name="Tomita M."/>
            <person name="Blaxter M."/>
            <person name="Arakawa K."/>
        </authorList>
    </citation>
    <scope>NUCLEOTIDE SEQUENCE [LARGE SCALE GENOMIC DNA]</scope>
    <source>
        <strain evidence="5">Z151</strain>
    </source>
</reference>
<organism evidence="4 5">
    <name type="scientific">Hypsibius exemplaris</name>
    <name type="common">Freshwater tardigrade</name>
    <dbReference type="NCBI Taxonomy" id="2072580"/>
    <lineage>
        <taxon>Eukaryota</taxon>
        <taxon>Metazoa</taxon>
        <taxon>Ecdysozoa</taxon>
        <taxon>Tardigrada</taxon>
        <taxon>Eutardigrada</taxon>
        <taxon>Parachela</taxon>
        <taxon>Hypsibioidea</taxon>
        <taxon>Hypsibiidae</taxon>
        <taxon>Hypsibius</taxon>
    </lineage>
</organism>
<name>A0A9X6NGK3_HYPEX</name>
<keyword evidence="2" id="KW-0472">Membrane</keyword>
<keyword evidence="5" id="KW-1185">Reference proteome</keyword>
<accession>A0A9X6NGK3</accession>
<comment type="caution">
    <text evidence="4">The sequence shown here is derived from an EMBL/GenBank/DDBJ whole genome shotgun (WGS) entry which is preliminary data.</text>
</comment>
<feature type="region of interest" description="Disordered" evidence="1">
    <location>
        <begin position="210"/>
        <end position="230"/>
    </location>
</feature>
<keyword evidence="3" id="KW-0732">Signal</keyword>
<keyword evidence="2" id="KW-0812">Transmembrane</keyword>
<evidence type="ECO:0000256" key="3">
    <source>
        <dbReference type="SAM" id="SignalP"/>
    </source>
</evidence>
<feature type="chain" id="PRO_5040995806" description="VWFC domain-containing protein" evidence="3">
    <location>
        <begin position="19"/>
        <end position="347"/>
    </location>
</feature>
<evidence type="ECO:0008006" key="6">
    <source>
        <dbReference type="Google" id="ProtNLM"/>
    </source>
</evidence>
<feature type="compositionally biased region" description="Low complexity" evidence="1">
    <location>
        <begin position="294"/>
        <end position="323"/>
    </location>
</feature>
<dbReference type="AlphaFoldDB" id="A0A9X6NGK3"/>
<feature type="compositionally biased region" description="Low complexity" evidence="1">
    <location>
        <begin position="210"/>
        <end position="220"/>
    </location>
</feature>
<sequence>MCLVGLLLSSVIWTTAQAERSQCTDYQGRTIEGGSNYIPSKFRPCTECLCISGVGVRCGPPLCLGRVNCALARWNTTICCNKDCLERGPANRYTDNGGAVVQRNRDYQVPFWISRADSGPLYGIDADSGYKRTNDDGQFAYVEENSTLSATPSRTQNLPSPYYPILIGLISCAPVALCIICVNAVRKYFTLRNQFPAGQFFPRRRRGTRARGAAHASTSTPTVFTEPPPDYKDLTTSKFRLSEDLPRYEDVIRHDRSSGTKIFATTSSAQFTPPERVNFAFSVVDETGSPSPPVVLEEPNPVVVHSNPNPAPLTAAPPSAGPTVPSPAPPTLSKDVRDGVDNPAHEA</sequence>
<dbReference type="EMBL" id="MTYJ01000264">
    <property type="protein sequence ID" value="OWA52351.1"/>
    <property type="molecule type" value="Genomic_DNA"/>
</dbReference>
<feature type="signal peptide" evidence="3">
    <location>
        <begin position="1"/>
        <end position="18"/>
    </location>
</feature>
<dbReference type="OrthoDB" id="10064061at2759"/>
<feature type="transmembrane region" description="Helical" evidence="2">
    <location>
        <begin position="162"/>
        <end position="185"/>
    </location>
</feature>
<evidence type="ECO:0000256" key="1">
    <source>
        <dbReference type="SAM" id="MobiDB-lite"/>
    </source>
</evidence>
<dbReference type="Proteomes" id="UP000192578">
    <property type="component" value="Unassembled WGS sequence"/>
</dbReference>
<evidence type="ECO:0000313" key="4">
    <source>
        <dbReference type="EMBL" id="OWA52351.1"/>
    </source>
</evidence>
<feature type="region of interest" description="Disordered" evidence="1">
    <location>
        <begin position="287"/>
        <end position="347"/>
    </location>
</feature>
<proteinExistence type="predicted"/>
<protein>
    <recommendedName>
        <fullName evidence="6">VWFC domain-containing protein</fullName>
    </recommendedName>
</protein>
<evidence type="ECO:0000256" key="2">
    <source>
        <dbReference type="SAM" id="Phobius"/>
    </source>
</evidence>
<feature type="compositionally biased region" description="Basic and acidic residues" evidence="1">
    <location>
        <begin position="334"/>
        <end position="347"/>
    </location>
</feature>
<evidence type="ECO:0000313" key="5">
    <source>
        <dbReference type="Proteomes" id="UP000192578"/>
    </source>
</evidence>